<protein>
    <submittedName>
        <fullName evidence="1">Uncharacterized protein</fullName>
    </submittedName>
</protein>
<evidence type="ECO:0000313" key="1">
    <source>
        <dbReference type="EMBL" id="KAG6666407.1"/>
    </source>
</evidence>
<name>A0A8T1RHD6_CARIL</name>
<evidence type="ECO:0000313" key="2">
    <source>
        <dbReference type="Proteomes" id="UP000811609"/>
    </source>
</evidence>
<comment type="caution">
    <text evidence="1">The sequence shown here is derived from an EMBL/GenBank/DDBJ whole genome shotgun (WGS) entry which is preliminary data.</text>
</comment>
<keyword evidence="2" id="KW-1185">Reference proteome</keyword>
<gene>
    <name evidence="1" type="ORF">CIPAW_01G029900</name>
</gene>
<dbReference type="EMBL" id="CM031809">
    <property type="protein sequence ID" value="KAG6666407.1"/>
    <property type="molecule type" value="Genomic_DNA"/>
</dbReference>
<proteinExistence type="predicted"/>
<dbReference type="AlphaFoldDB" id="A0A8T1RHD6"/>
<reference evidence="1" key="1">
    <citation type="submission" date="2020-12" db="EMBL/GenBank/DDBJ databases">
        <title>WGS assembly of Carya illinoinensis cv. Pawnee.</title>
        <authorList>
            <person name="Platts A."/>
            <person name="Shu S."/>
            <person name="Wright S."/>
            <person name="Barry K."/>
            <person name="Edger P."/>
            <person name="Pires J.C."/>
            <person name="Schmutz J."/>
        </authorList>
    </citation>
    <scope>NUCLEOTIDE SEQUENCE</scope>
    <source>
        <tissue evidence="1">Leaf</tissue>
    </source>
</reference>
<sequence>MRANATHKCEVCSYEFQKSSKSALCKKRNSVRFCSLACKAKSMMDLTNADGCARTEVLIISTLTANGGVLQFCPKTNDTYVPARNVPRSHQGTSMTI</sequence>
<organism evidence="1 2">
    <name type="scientific">Carya illinoinensis</name>
    <name type="common">Pecan</name>
    <dbReference type="NCBI Taxonomy" id="32201"/>
    <lineage>
        <taxon>Eukaryota</taxon>
        <taxon>Viridiplantae</taxon>
        <taxon>Streptophyta</taxon>
        <taxon>Embryophyta</taxon>
        <taxon>Tracheophyta</taxon>
        <taxon>Spermatophyta</taxon>
        <taxon>Magnoliopsida</taxon>
        <taxon>eudicotyledons</taxon>
        <taxon>Gunneridae</taxon>
        <taxon>Pentapetalae</taxon>
        <taxon>rosids</taxon>
        <taxon>fabids</taxon>
        <taxon>Fagales</taxon>
        <taxon>Juglandaceae</taxon>
        <taxon>Carya</taxon>
    </lineage>
</organism>
<dbReference type="Proteomes" id="UP000811609">
    <property type="component" value="Chromosome 1"/>
</dbReference>
<accession>A0A8T1RHD6</accession>